<evidence type="ECO:0000256" key="8">
    <source>
        <dbReference type="SAM" id="MobiDB-lite"/>
    </source>
</evidence>
<evidence type="ECO:0000256" key="1">
    <source>
        <dbReference type="ARBA" id="ARBA00004604"/>
    </source>
</evidence>
<feature type="compositionally biased region" description="Polar residues" evidence="8">
    <location>
        <begin position="633"/>
        <end position="645"/>
    </location>
</feature>
<comment type="caution">
    <text evidence="9">The sequence shown here is derived from an EMBL/GenBank/DDBJ whole genome shotgun (WGS) entry which is preliminary data.</text>
</comment>
<dbReference type="Proteomes" id="UP000541610">
    <property type="component" value="Unassembled WGS sequence"/>
</dbReference>
<evidence type="ECO:0000256" key="2">
    <source>
        <dbReference type="ARBA" id="ARBA00006916"/>
    </source>
</evidence>
<proteinExistence type="inferred from homology"/>
<comment type="similarity">
    <text evidence="2">Belongs to the EFG1 family.</text>
</comment>
<dbReference type="PANTHER" id="PTHR33911">
    <property type="entry name" value="RRNA-PROCESSING PROTEIN EFG1"/>
    <property type="match status" value="1"/>
</dbReference>
<dbReference type="GO" id="GO:0000462">
    <property type="term" value="P:maturation of SSU-rRNA from tricistronic rRNA transcript (SSU-rRNA, 5.8S rRNA, LSU-rRNA)"/>
    <property type="evidence" value="ECO:0007669"/>
    <property type="project" value="TreeGrafter"/>
</dbReference>
<dbReference type="GO" id="GO:0005730">
    <property type="term" value="C:nucleolus"/>
    <property type="evidence" value="ECO:0007669"/>
    <property type="project" value="UniProtKB-SubCell"/>
</dbReference>
<reference evidence="9 10" key="1">
    <citation type="submission" date="2020-04" db="EMBL/GenBank/DDBJ databases">
        <title>Perkinsus olseni comparative genomics.</title>
        <authorList>
            <person name="Bogema D.R."/>
        </authorList>
    </citation>
    <scope>NUCLEOTIDE SEQUENCE [LARGE SCALE GENOMIC DNA]</scope>
    <source>
        <strain evidence="9">00978-12</strain>
    </source>
</reference>
<dbReference type="PANTHER" id="PTHR33911:SF1">
    <property type="entry name" value="RRNA-PROCESSING PROTEIN EFG1"/>
    <property type="match status" value="1"/>
</dbReference>
<feature type="compositionally biased region" description="Acidic residues" evidence="8">
    <location>
        <begin position="139"/>
        <end position="149"/>
    </location>
</feature>
<keyword evidence="6" id="KW-0175">Coiled coil</keyword>
<feature type="compositionally biased region" description="Basic and acidic residues" evidence="8">
    <location>
        <begin position="120"/>
        <end position="138"/>
    </location>
</feature>
<dbReference type="EMBL" id="JABANP010000005">
    <property type="protein sequence ID" value="KAF4697144.1"/>
    <property type="molecule type" value="Genomic_DNA"/>
</dbReference>
<dbReference type="Pfam" id="PF10153">
    <property type="entry name" value="Efg1"/>
    <property type="match status" value="1"/>
</dbReference>
<evidence type="ECO:0000313" key="10">
    <source>
        <dbReference type="Proteomes" id="UP000541610"/>
    </source>
</evidence>
<accession>A0A7J6PLZ2</accession>
<organism evidence="9 10">
    <name type="scientific">Perkinsus olseni</name>
    <name type="common">Perkinsus atlanticus</name>
    <dbReference type="NCBI Taxonomy" id="32597"/>
    <lineage>
        <taxon>Eukaryota</taxon>
        <taxon>Sar</taxon>
        <taxon>Alveolata</taxon>
        <taxon>Perkinsozoa</taxon>
        <taxon>Perkinsea</taxon>
        <taxon>Perkinsida</taxon>
        <taxon>Perkinsidae</taxon>
        <taxon>Perkinsus</taxon>
    </lineage>
</organism>
<evidence type="ECO:0000256" key="7">
    <source>
        <dbReference type="ARBA" id="ARBA00023242"/>
    </source>
</evidence>
<evidence type="ECO:0000313" key="9">
    <source>
        <dbReference type="EMBL" id="KAF4697144.1"/>
    </source>
</evidence>
<evidence type="ECO:0000256" key="4">
    <source>
        <dbReference type="ARBA" id="ARBA00019827"/>
    </source>
</evidence>
<feature type="compositionally biased region" description="Basic and acidic residues" evidence="8">
    <location>
        <begin position="561"/>
        <end position="579"/>
    </location>
</feature>
<dbReference type="AlphaFoldDB" id="A0A7J6PLZ2"/>
<protein>
    <recommendedName>
        <fullName evidence="3">rRNA-processing protein EFG1</fullName>
    </recommendedName>
    <alternativeName>
        <fullName evidence="4">rRNA-processing protein efg1</fullName>
    </alternativeName>
</protein>
<keyword evidence="7" id="KW-0539">Nucleus</keyword>
<name>A0A7J6PLZ2_PEROL</name>
<dbReference type="InterPro" id="IPR050786">
    <property type="entry name" value="EFG1_rRNA-proc"/>
</dbReference>
<sequence>MDEKASRPRGRPSTEAEDKLFEKYKYVRFVERQKVERKLKTCRRQLAEIIQGKSEADPQEIQERMNGLLEDLQYIKFYPHGEKYISLFPKDGKLKPREMAKQKSIRESIRNRLESQKEIDERTLEKRETKETVEHREEVDDFFADGDANDEPKEVVEEGGAPVQVKSTKQPIPASKQLEAPSNHPSWAAKAAPSQRGTLTKFEGARLPPERRVLKLGVVRKLALRLSLAPHDTVEQRLLLAAAALLALHNCDAMNESGMLDTVGGLALTGGLKTDRRSSNLTDLLTRQQGRSSTGESQSSRLGQILEVGDVHLPGGGGKVNSGNLAFAILLIAVPKVGLIGKAATAPPARLVQPLMARLSPSLYTSRVEVCMNILRELRESGASLGDCVRPLTEIVLCERSPCPLMVESASLLACDDVHLAPFHDDLRRRFMDLYTEHFSSNENVDAARASGRMACAVLARLVVRSAGDDVSALLGESLSERLLEVLRQLVYVKSEAGLLTPRTVVKMHMELSWLKGEDPFEDMVSQMVVEDTEESSTASMSLDSESTDRETSSQSSEDSSSSRDAEPRAKRLKMEPRRLPLKRPRPLETGTDTSDGTAPSPSSVQSAPCPIRQGPLLKRHRTCHPTDRPPLTSRSSKMPAQPATTIRAPGKSLLRRLPSDSSRTTRGNLTVEV</sequence>
<comment type="subcellular location">
    <subcellularLocation>
        <location evidence="1">Nucleus</location>
        <location evidence="1">Nucleolus</location>
    </subcellularLocation>
</comment>
<feature type="compositionally biased region" description="Polar residues" evidence="8">
    <location>
        <begin position="591"/>
        <end position="607"/>
    </location>
</feature>
<feature type="compositionally biased region" description="Low complexity" evidence="8">
    <location>
        <begin position="656"/>
        <end position="667"/>
    </location>
</feature>
<feature type="region of interest" description="Disordered" evidence="8">
    <location>
        <begin position="530"/>
        <end position="674"/>
    </location>
</feature>
<keyword evidence="5" id="KW-0698">rRNA processing</keyword>
<evidence type="ECO:0000256" key="3">
    <source>
        <dbReference type="ARBA" id="ARBA00018689"/>
    </source>
</evidence>
<dbReference type="InterPro" id="IPR019310">
    <property type="entry name" value="Efg1"/>
</dbReference>
<evidence type="ECO:0000256" key="6">
    <source>
        <dbReference type="ARBA" id="ARBA00023054"/>
    </source>
</evidence>
<dbReference type="GO" id="GO:0030688">
    <property type="term" value="C:preribosome, small subunit precursor"/>
    <property type="evidence" value="ECO:0007669"/>
    <property type="project" value="TreeGrafter"/>
</dbReference>
<evidence type="ECO:0000256" key="5">
    <source>
        <dbReference type="ARBA" id="ARBA00022552"/>
    </source>
</evidence>
<dbReference type="OrthoDB" id="445769at2759"/>
<gene>
    <name evidence="9" type="primary">EFG1</name>
    <name evidence="9" type="ORF">FOZ60_011816</name>
</gene>
<feature type="region of interest" description="Disordered" evidence="8">
    <location>
        <begin position="120"/>
        <end position="195"/>
    </location>
</feature>